<dbReference type="InterPro" id="IPR042099">
    <property type="entry name" value="ANL_N_sf"/>
</dbReference>
<dbReference type="GO" id="GO:0016405">
    <property type="term" value="F:CoA-ligase activity"/>
    <property type="evidence" value="ECO:0007669"/>
    <property type="project" value="TreeGrafter"/>
</dbReference>
<evidence type="ECO:0000256" key="1">
    <source>
        <dbReference type="SAM" id="Phobius"/>
    </source>
</evidence>
<dbReference type="InterPro" id="IPR020845">
    <property type="entry name" value="AMP-binding_CS"/>
</dbReference>
<evidence type="ECO:0000259" key="3">
    <source>
        <dbReference type="Pfam" id="PF13193"/>
    </source>
</evidence>
<dbReference type="Pfam" id="PF00501">
    <property type="entry name" value="AMP-binding"/>
    <property type="match status" value="1"/>
</dbReference>
<feature type="domain" description="AMP-dependent synthetase/ligase" evidence="2">
    <location>
        <begin position="42"/>
        <end position="423"/>
    </location>
</feature>
<comment type="caution">
    <text evidence="4">The sequence shown here is derived from an EMBL/GenBank/DDBJ whole genome shotgun (WGS) entry which is preliminary data.</text>
</comment>
<dbReference type="GeneID" id="98918360"/>
<dbReference type="Pfam" id="PF13193">
    <property type="entry name" value="AMP-binding_C"/>
    <property type="match status" value="1"/>
</dbReference>
<evidence type="ECO:0000259" key="2">
    <source>
        <dbReference type="Pfam" id="PF00501"/>
    </source>
</evidence>
<dbReference type="PANTHER" id="PTHR24096">
    <property type="entry name" value="LONG-CHAIN-FATTY-ACID--COA LIGASE"/>
    <property type="match status" value="1"/>
</dbReference>
<dbReference type="InterPro" id="IPR000873">
    <property type="entry name" value="AMP-dep_synth/lig_dom"/>
</dbReference>
<feature type="domain" description="AMP-binding enzyme C-terminal" evidence="3">
    <location>
        <begin position="483"/>
        <end position="559"/>
    </location>
</feature>
<name>D4RZZ3_9FIRM</name>
<organism evidence="4 5">
    <name type="scientific">Eshraghiella crossota DSM 2876</name>
    <dbReference type="NCBI Taxonomy" id="511680"/>
    <lineage>
        <taxon>Bacteria</taxon>
        <taxon>Bacillati</taxon>
        <taxon>Bacillota</taxon>
        <taxon>Clostridia</taxon>
        <taxon>Lachnospirales</taxon>
        <taxon>Lachnospiraceae</taxon>
        <taxon>Eshraghiella</taxon>
    </lineage>
</organism>
<dbReference type="Proteomes" id="UP000006238">
    <property type="component" value="Unassembled WGS sequence"/>
</dbReference>
<protein>
    <submittedName>
        <fullName evidence="4">AMP-binding enzyme</fullName>
    </submittedName>
</protein>
<sequence length="577" mass="65253">MFSTEKQKTGYPSIDKPWLKFYDKALNESDIPECSAYHLLYQNNKDYMDDVALIYFNRKIKFKELFENIRKTAMSLTALGIGKGDIVTLQVLNMPQTVYLFYALSYIGAVANMIYFSASVKETNEILINTKSKMYIAIDSLWETHKESVKGTDVQHVLLLKIAESADVVTRTIVNIKLKAVKAANCMNWKQFLKYGSISEIDEVNESRIPVVMVYTGGTTGKSKAVVLSSQSMNGLVYQYNYALPELKRGGKLMNSIPPFVAYGIVCDLHMPLCRGIKNILILDPSPENAASNFYKYCPNYYICGCPQNESIMNHPGIQKMNLDFIKVFAVGGDTVTPAFEERANKFLKNHNADTTISVGYGMTEAAATVATSLPKVSRVGTVGIPLPGTIIKVVEPDTINELPYNHDGEICFSTPTMMLGYYKNEEETDNIIKVHNDGKKYIHSGDIGHIDEDGFVTISGRIKRIIATWGNNAYHKVFPKLIEDMFVEIEGIHEVSIVGRKITNVFCELIAFVVLDKGNNKENTERLLRNISDEKLDTWERPVEYRFIDALPRTTIGKVNYRELEKEINDYERYEK</sequence>
<dbReference type="eggNOG" id="COG0318">
    <property type="taxonomic scope" value="Bacteria"/>
</dbReference>
<dbReference type="InterPro" id="IPR025110">
    <property type="entry name" value="AMP-bd_C"/>
</dbReference>
<dbReference type="Gene3D" id="3.30.300.30">
    <property type="match status" value="1"/>
</dbReference>
<dbReference type="Gene3D" id="3.40.50.12780">
    <property type="entry name" value="N-terminal domain of ligase-like"/>
    <property type="match status" value="1"/>
</dbReference>
<dbReference type="RefSeq" id="WP_005602984.1">
    <property type="nucleotide sequence ID" value="NZ_GG663524.1"/>
</dbReference>
<dbReference type="InterPro" id="IPR045851">
    <property type="entry name" value="AMP-bd_C_sf"/>
</dbReference>
<feature type="transmembrane region" description="Helical" evidence="1">
    <location>
        <begin position="99"/>
        <end position="118"/>
    </location>
</feature>
<keyword evidence="1" id="KW-0472">Membrane</keyword>
<keyword evidence="5" id="KW-1185">Reference proteome</keyword>
<proteinExistence type="predicted"/>
<evidence type="ECO:0000313" key="4">
    <source>
        <dbReference type="EMBL" id="EFF68141.1"/>
    </source>
</evidence>
<evidence type="ECO:0000313" key="5">
    <source>
        <dbReference type="Proteomes" id="UP000006238"/>
    </source>
</evidence>
<dbReference type="PROSITE" id="PS00455">
    <property type="entry name" value="AMP_BINDING"/>
    <property type="match status" value="1"/>
</dbReference>
<dbReference type="SUPFAM" id="SSF56801">
    <property type="entry name" value="Acetyl-CoA synthetase-like"/>
    <property type="match status" value="1"/>
</dbReference>
<dbReference type="EMBL" id="ABWN01000030">
    <property type="protein sequence ID" value="EFF68141.1"/>
    <property type="molecule type" value="Genomic_DNA"/>
</dbReference>
<keyword evidence="1" id="KW-0812">Transmembrane</keyword>
<accession>D4RZZ3</accession>
<dbReference type="HOGENOM" id="CLU_000022_59_9_9"/>
<keyword evidence="1" id="KW-1133">Transmembrane helix</keyword>
<dbReference type="AlphaFoldDB" id="D4RZZ3"/>
<gene>
    <name evidence="4" type="ORF">BUTYVIB_01409</name>
</gene>
<reference evidence="4 5" key="1">
    <citation type="submission" date="2010-02" db="EMBL/GenBank/DDBJ databases">
        <authorList>
            <person name="Weinstock G."/>
            <person name="Sodergren E."/>
            <person name="Clifton S."/>
            <person name="Fulton L."/>
            <person name="Fulton B."/>
            <person name="Courtney L."/>
            <person name="Fronick C."/>
            <person name="Harrison M."/>
            <person name="Strong C."/>
            <person name="Farmer C."/>
            <person name="Delahaunty K."/>
            <person name="Markovic C."/>
            <person name="Hall O."/>
            <person name="Minx P."/>
            <person name="Tomlinson C."/>
            <person name="Mitreva M."/>
            <person name="Nelson J."/>
            <person name="Hou S."/>
            <person name="Wollam A."/>
            <person name="Pepin K.H."/>
            <person name="Johnson M."/>
            <person name="Bhonagiri V."/>
            <person name="Zhang X."/>
            <person name="Suruliraj S."/>
            <person name="Warren W."/>
            <person name="Chinwalla A."/>
            <person name="Mardis E.R."/>
            <person name="Wilson R.K."/>
        </authorList>
    </citation>
    <scope>NUCLEOTIDE SEQUENCE [LARGE SCALE GENOMIC DNA]</scope>
    <source>
        <strain evidence="4 5">DSM 2876</strain>
    </source>
</reference>